<evidence type="ECO:0000259" key="3">
    <source>
        <dbReference type="Pfam" id="PF01370"/>
    </source>
</evidence>
<name>A0ABP8DGE6_9ACTN</name>
<feature type="domain" description="NAD-dependent epimerase/dehydratase" evidence="3">
    <location>
        <begin position="2"/>
        <end position="170"/>
    </location>
</feature>
<feature type="compositionally biased region" description="Polar residues" evidence="2">
    <location>
        <begin position="189"/>
        <end position="198"/>
    </location>
</feature>
<keyword evidence="5" id="KW-1185">Reference proteome</keyword>
<accession>A0ABP8DGE6</accession>
<evidence type="ECO:0000256" key="2">
    <source>
        <dbReference type="SAM" id="MobiDB-lite"/>
    </source>
</evidence>
<evidence type="ECO:0000256" key="1">
    <source>
        <dbReference type="ARBA" id="ARBA00007637"/>
    </source>
</evidence>
<dbReference type="Gene3D" id="3.40.50.720">
    <property type="entry name" value="NAD(P)-binding Rossmann-like Domain"/>
    <property type="match status" value="2"/>
</dbReference>
<protein>
    <recommendedName>
        <fullName evidence="3">NAD-dependent epimerase/dehydratase domain-containing protein</fullName>
    </recommendedName>
</protein>
<organism evidence="4 5">
    <name type="scientific">Dactylosporangium darangshiense</name>
    <dbReference type="NCBI Taxonomy" id="579108"/>
    <lineage>
        <taxon>Bacteria</taxon>
        <taxon>Bacillati</taxon>
        <taxon>Actinomycetota</taxon>
        <taxon>Actinomycetes</taxon>
        <taxon>Micromonosporales</taxon>
        <taxon>Micromonosporaceae</taxon>
        <taxon>Dactylosporangium</taxon>
    </lineage>
</organism>
<dbReference type="EMBL" id="BAABAT010000021">
    <property type="protein sequence ID" value="GAA4255439.1"/>
    <property type="molecule type" value="Genomic_DNA"/>
</dbReference>
<dbReference type="Proteomes" id="UP001500620">
    <property type="component" value="Unassembled WGS sequence"/>
</dbReference>
<evidence type="ECO:0000313" key="5">
    <source>
        <dbReference type="Proteomes" id="UP001500620"/>
    </source>
</evidence>
<dbReference type="InterPro" id="IPR001509">
    <property type="entry name" value="Epimerase_deHydtase"/>
</dbReference>
<dbReference type="SUPFAM" id="SSF51735">
    <property type="entry name" value="NAD(P)-binding Rossmann-fold domains"/>
    <property type="match status" value="1"/>
</dbReference>
<comment type="caution">
    <text evidence="4">The sequence shown here is derived from an EMBL/GenBank/DDBJ whole genome shotgun (WGS) entry which is preliminary data.</text>
</comment>
<feature type="region of interest" description="Disordered" evidence="2">
    <location>
        <begin position="186"/>
        <end position="246"/>
    </location>
</feature>
<dbReference type="Pfam" id="PF01370">
    <property type="entry name" value="Epimerase"/>
    <property type="match status" value="1"/>
</dbReference>
<proteinExistence type="inferred from homology"/>
<evidence type="ECO:0000313" key="4">
    <source>
        <dbReference type="EMBL" id="GAA4255439.1"/>
    </source>
</evidence>
<gene>
    <name evidence="4" type="ORF">GCM10022255_064290</name>
</gene>
<dbReference type="PANTHER" id="PTHR43000">
    <property type="entry name" value="DTDP-D-GLUCOSE 4,6-DEHYDRATASE-RELATED"/>
    <property type="match status" value="1"/>
</dbReference>
<comment type="similarity">
    <text evidence="1">Belongs to the NAD(P)-dependent epimerase/dehydratase family.</text>
</comment>
<feature type="compositionally biased region" description="Basic and acidic residues" evidence="2">
    <location>
        <begin position="228"/>
        <end position="245"/>
    </location>
</feature>
<sequence length="355" mass="36522">MILVTGGLGFIGSHTTRALLQAGAEVLPASRTRTESPLLPSALEVAKLDCTDPESLSAVGRRHRITAIVHLAAVPLGREPLLAELRGNVDALLTVLSAAARWNVGRVVVASSIGVYAGVETLPWHENAPLPVTSPHPIPAAKKSAEILSLASGLDVIVARIGGIWGPLGRPASPFLAAPGMIHAAARASTHSHGPSDSSDPEYGNGAGSGRSTEAVGRGPRTTNAAGDEGRRRGDSGGGDGHADAQRTAVNADGGADMLYAPDCGTALAMLATAGGLAHRVYNVGGGRPTTNGEVAAAITRHSPGFHPSLTTGNGGALIPYLDTTRIRGAGWHAQWQLDRAVADYIEWLKFGHER</sequence>
<reference evidence="5" key="1">
    <citation type="journal article" date="2019" name="Int. J. Syst. Evol. Microbiol.">
        <title>The Global Catalogue of Microorganisms (GCM) 10K type strain sequencing project: providing services to taxonomists for standard genome sequencing and annotation.</title>
        <authorList>
            <consortium name="The Broad Institute Genomics Platform"/>
            <consortium name="The Broad Institute Genome Sequencing Center for Infectious Disease"/>
            <person name="Wu L."/>
            <person name="Ma J."/>
        </authorList>
    </citation>
    <scope>NUCLEOTIDE SEQUENCE [LARGE SCALE GENOMIC DNA]</scope>
    <source>
        <strain evidence="5">JCM 17441</strain>
    </source>
</reference>
<dbReference type="InterPro" id="IPR036291">
    <property type="entry name" value="NAD(P)-bd_dom_sf"/>
</dbReference>
<dbReference type="RefSeq" id="WP_345132448.1">
    <property type="nucleotide sequence ID" value="NZ_BAABAT010000021.1"/>
</dbReference>